<comment type="caution">
    <text evidence="2">The sequence shown here is derived from an EMBL/GenBank/DDBJ whole genome shotgun (WGS) entry which is preliminary data.</text>
</comment>
<sequence>MESLYLLIPLSVLLVFFIGIIFWWSVKGGQFDDMEGPGWQILQDDDSMQAEKTSKDERKNKEFKSNGV</sequence>
<keyword evidence="3" id="KW-1185">Reference proteome</keyword>
<keyword evidence="1" id="KW-0812">Transmembrane</keyword>
<name>A0ABW2R0M8_9NEIS</name>
<dbReference type="EMBL" id="JBHTBQ010000033">
    <property type="protein sequence ID" value="MFC7421313.1"/>
    <property type="molecule type" value="Genomic_DNA"/>
</dbReference>
<feature type="transmembrane region" description="Helical" evidence="1">
    <location>
        <begin position="6"/>
        <end position="26"/>
    </location>
</feature>
<evidence type="ECO:0000313" key="2">
    <source>
        <dbReference type="EMBL" id="MFC7421313.1"/>
    </source>
</evidence>
<dbReference type="PANTHER" id="PTHR41532:SF1">
    <property type="entry name" value="FIXS PROTEIN"/>
    <property type="match status" value="1"/>
</dbReference>
<dbReference type="PANTHER" id="PTHR41532">
    <property type="entry name" value="FIXS PROTEIN"/>
    <property type="match status" value="1"/>
</dbReference>
<reference evidence="3" key="1">
    <citation type="journal article" date="2019" name="Int. J. Syst. Evol. Microbiol.">
        <title>The Global Catalogue of Microorganisms (GCM) 10K type strain sequencing project: providing services to taxonomists for standard genome sequencing and annotation.</title>
        <authorList>
            <consortium name="The Broad Institute Genomics Platform"/>
            <consortium name="The Broad Institute Genome Sequencing Center for Infectious Disease"/>
            <person name="Wu L."/>
            <person name="Ma J."/>
        </authorList>
    </citation>
    <scope>NUCLEOTIDE SEQUENCE [LARGE SCALE GENOMIC DNA]</scope>
    <source>
        <strain evidence="3">CCUG 62945</strain>
    </source>
</reference>
<accession>A0ABW2R0M8</accession>
<dbReference type="RefSeq" id="WP_380188872.1">
    <property type="nucleotide sequence ID" value="NZ_JBHTBQ010000033.1"/>
</dbReference>
<dbReference type="Pfam" id="PF03597">
    <property type="entry name" value="FixS"/>
    <property type="match status" value="1"/>
</dbReference>
<dbReference type="NCBIfam" id="TIGR00847">
    <property type="entry name" value="ccoS"/>
    <property type="match status" value="1"/>
</dbReference>
<organism evidence="2 3">
    <name type="scientific">Iodobacter arcticus</name>
    <dbReference type="NCBI Taxonomy" id="590593"/>
    <lineage>
        <taxon>Bacteria</taxon>
        <taxon>Pseudomonadati</taxon>
        <taxon>Pseudomonadota</taxon>
        <taxon>Betaproteobacteria</taxon>
        <taxon>Neisseriales</taxon>
        <taxon>Chitinibacteraceae</taxon>
        <taxon>Iodobacter</taxon>
    </lineage>
</organism>
<protein>
    <submittedName>
        <fullName evidence="2">Cbb3-type cytochrome oxidase assembly protein CcoS</fullName>
    </submittedName>
</protein>
<proteinExistence type="predicted"/>
<evidence type="ECO:0000256" key="1">
    <source>
        <dbReference type="SAM" id="Phobius"/>
    </source>
</evidence>
<gene>
    <name evidence="2" type="primary">ccoS</name>
    <name evidence="2" type="ORF">ACFQNF_15725</name>
</gene>
<evidence type="ECO:0000313" key="3">
    <source>
        <dbReference type="Proteomes" id="UP001596473"/>
    </source>
</evidence>
<keyword evidence="1" id="KW-1133">Transmembrane helix</keyword>
<dbReference type="InterPro" id="IPR004714">
    <property type="entry name" value="Cyt_oxidase_maturation_cbb3"/>
</dbReference>
<keyword evidence="1" id="KW-0472">Membrane</keyword>
<dbReference type="Proteomes" id="UP001596473">
    <property type="component" value="Unassembled WGS sequence"/>
</dbReference>